<evidence type="ECO:0000313" key="2">
    <source>
        <dbReference type="Proteomes" id="UP000204221"/>
    </source>
</evidence>
<name>A0A221W8U3_9PSEU</name>
<organism evidence="1 2">
    <name type="scientific">Actinoalloteichus hoggarensis</name>
    <dbReference type="NCBI Taxonomy" id="1470176"/>
    <lineage>
        <taxon>Bacteria</taxon>
        <taxon>Bacillati</taxon>
        <taxon>Actinomycetota</taxon>
        <taxon>Actinomycetes</taxon>
        <taxon>Pseudonocardiales</taxon>
        <taxon>Pseudonocardiaceae</taxon>
        <taxon>Actinoalloteichus</taxon>
    </lineage>
</organism>
<dbReference type="AlphaFoldDB" id="A0A221W8U3"/>
<dbReference type="SMART" id="SM00382">
    <property type="entry name" value="AAA"/>
    <property type="match status" value="1"/>
</dbReference>
<dbReference type="OrthoDB" id="9804819at2"/>
<dbReference type="SUPFAM" id="SSF52540">
    <property type="entry name" value="P-loop containing nucleoside triphosphate hydrolases"/>
    <property type="match status" value="1"/>
</dbReference>
<dbReference type="EMBL" id="CP022521">
    <property type="protein sequence ID" value="ASO22335.1"/>
    <property type="molecule type" value="Genomic_DNA"/>
</dbReference>
<dbReference type="KEGG" id="ahg:AHOG_23635"/>
<dbReference type="GO" id="GO:0005524">
    <property type="term" value="F:ATP binding"/>
    <property type="evidence" value="ECO:0007669"/>
    <property type="project" value="UniProtKB-KW"/>
</dbReference>
<dbReference type="PROSITE" id="PS50893">
    <property type="entry name" value="ABC_TRANSPORTER_2"/>
    <property type="match status" value="1"/>
</dbReference>
<dbReference type="PANTHER" id="PTHR42939:SF1">
    <property type="entry name" value="ABC TRANSPORTER ATP-BINDING PROTEIN ALBC-RELATED"/>
    <property type="match status" value="1"/>
</dbReference>
<proteinExistence type="predicted"/>
<dbReference type="InterPro" id="IPR003593">
    <property type="entry name" value="AAA+_ATPase"/>
</dbReference>
<dbReference type="Proteomes" id="UP000204221">
    <property type="component" value="Chromosome"/>
</dbReference>
<dbReference type="PANTHER" id="PTHR42939">
    <property type="entry name" value="ABC TRANSPORTER ATP-BINDING PROTEIN ALBC-RELATED"/>
    <property type="match status" value="1"/>
</dbReference>
<reference evidence="1 2" key="1">
    <citation type="submission" date="2017-07" db="EMBL/GenBank/DDBJ databases">
        <title>Complete genome sequence of Actinoalloteichus hoggarensis DSM 45943, type strain of Actinoalloteichus hoggarensis.</title>
        <authorList>
            <person name="Ruckert C."/>
            <person name="Nouioui I."/>
            <person name="Willmese J."/>
            <person name="van Wezel G."/>
            <person name="Klenk H.-P."/>
            <person name="Kalinowski J."/>
            <person name="Zotchev S.B."/>
        </authorList>
    </citation>
    <scope>NUCLEOTIDE SEQUENCE [LARGE SCALE GENOMIC DNA]</scope>
    <source>
        <strain evidence="1 2">DSM 45943</strain>
    </source>
</reference>
<sequence>MTAVIQASALSKRFRNTWALRDVELTLPKGSVLGLVGPNGAGKTTLLKLLVDLLEPNEGELTLFGLPAGHPDLRAKVGYLAQDHPLYRDFTITEMLRAGRVLNSRWDEDWAQARLAGLRLRPSKKIGTLSGGQQAQVALTITLAARPDLLVLDEPVASMDPLARRDFMGTLMEVVAERETTVVISSHVVSELERMCDHLAVLTNGRLRVAGETDALRSGHRLITCPVEDAERVQDAYTVIDRTDTGRQSTLLVRRDDGPAPQASWAHTTPDLEELVLGYLRGDTALTIDEAAT</sequence>
<dbReference type="Pfam" id="PF00005">
    <property type="entry name" value="ABC_tran"/>
    <property type="match status" value="1"/>
</dbReference>
<dbReference type="RefSeq" id="WP_093943309.1">
    <property type="nucleotide sequence ID" value="NZ_CP022521.1"/>
</dbReference>
<dbReference type="InterPro" id="IPR027417">
    <property type="entry name" value="P-loop_NTPase"/>
</dbReference>
<dbReference type="InterPro" id="IPR003439">
    <property type="entry name" value="ABC_transporter-like_ATP-bd"/>
</dbReference>
<protein>
    <submittedName>
        <fullName evidence="1">ABC transporter ATP-binding protein YtrB</fullName>
    </submittedName>
</protein>
<dbReference type="CDD" id="cd03230">
    <property type="entry name" value="ABC_DR_subfamily_A"/>
    <property type="match status" value="1"/>
</dbReference>
<dbReference type="InterPro" id="IPR051782">
    <property type="entry name" value="ABC_Transporter_VariousFunc"/>
</dbReference>
<evidence type="ECO:0000313" key="1">
    <source>
        <dbReference type="EMBL" id="ASO22335.1"/>
    </source>
</evidence>
<keyword evidence="1" id="KW-0067">ATP-binding</keyword>
<dbReference type="Gene3D" id="3.40.50.300">
    <property type="entry name" value="P-loop containing nucleotide triphosphate hydrolases"/>
    <property type="match status" value="1"/>
</dbReference>
<dbReference type="GO" id="GO:0016887">
    <property type="term" value="F:ATP hydrolysis activity"/>
    <property type="evidence" value="ECO:0007669"/>
    <property type="project" value="InterPro"/>
</dbReference>
<keyword evidence="1" id="KW-0547">Nucleotide-binding</keyword>
<keyword evidence="2" id="KW-1185">Reference proteome</keyword>
<gene>
    <name evidence="1" type="primary">ytrB3</name>
    <name evidence="1" type="ORF">AHOG_23635</name>
</gene>
<accession>A0A221W8U3</accession>